<dbReference type="Pfam" id="PF00149">
    <property type="entry name" value="Metallophos"/>
    <property type="match status" value="1"/>
</dbReference>
<evidence type="ECO:0000313" key="5">
    <source>
        <dbReference type="EMBL" id="SDD91802.1"/>
    </source>
</evidence>
<dbReference type="Proteomes" id="UP000198823">
    <property type="component" value="Unassembled WGS sequence"/>
</dbReference>
<proteinExistence type="predicted"/>
<gene>
    <name evidence="5" type="ORF">SAMN04488126_10223</name>
</gene>
<feature type="domain" description="Calcineurin-like phosphoesterase" evidence="4">
    <location>
        <begin position="44"/>
        <end position="214"/>
    </location>
</feature>
<dbReference type="STRING" id="426756.SAMN04488126_10223"/>
<dbReference type="GO" id="GO:0046872">
    <property type="term" value="F:metal ion binding"/>
    <property type="evidence" value="ECO:0007669"/>
    <property type="project" value="UniProtKB-KW"/>
</dbReference>
<keyword evidence="1" id="KW-0479">Metal-binding</keyword>
<dbReference type="CDD" id="cd07385">
    <property type="entry name" value="MPP_YkuE_C"/>
    <property type="match status" value="1"/>
</dbReference>
<sequence>MKKFLLFLLLIAAAAAYAVYDNGRLSVTDYTVTDSRIPESFDGLKIVQVSDVHDAEFGGEQADLIEAVRRENPDYIFLTGDFIDSNRYDLDRSMAMIPALTGMAEVFYVTGNHEVASNEVDAITSALSNAGVRVLRNEAMVVGSGNSSIAIAGIDDPLTGVATEEEDAFTRHAIERATANVPERMFTILLAHRPEQFGTYTELDIPLVFTGHAHGGQVRIPFVGGLNSPGQGWFPELTSGVHESDSTQLVISRGLGNSQIPLRLLNTPEIVSVTLRSE</sequence>
<dbReference type="GO" id="GO:0016020">
    <property type="term" value="C:membrane"/>
    <property type="evidence" value="ECO:0007669"/>
    <property type="project" value="GOC"/>
</dbReference>
<dbReference type="PANTHER" id="PTHR31302:SF31">
    <property type="entry name" value="PHOSPHODIESTERASE YAEI"/>
    <property type="match status" value="1"/>
</dbReference>
<dbReference type="GO" id="GO:0008758">
    <property type="term" value="F:UDP-2,3-diacylglucosamine hydrolase activity"/>
    <property type="evidence" value="ECO:0007669"/>
    <property type="project" value="TreeGrafter"/>
</dbReference>
<keyword evidence="2" id="KW-0378">Hydrolase</keyword>
<evidence type="ECO:0000256" key="3">
    <source>
        <dbReference type="SAM" id="SignalP"/>
    </source>
</evidence>
<keyword evidence="3" id="KW-0732">Signal</keyword>
<evidence type="ECO:0000259" key="4">
    <source>
        <dbReference type="Pfam" id="PF00149"/>
    </source>
</evidence>
<dbReference type="GO" id="GO:0009245">
    <property type="term" value="P:lipid A biosynthetic process"/>
    <property type="evidence" value="ECO:0007669"/>
    <property type="project" value="TreeGrafter"/>
</dbReference>
<evidence type="ECO:0000313" key="6">
    <source>
        <dbReference type="Proteomes" id="UP000198823"/>
    </source>
</evidence>
<dbReference type="InterPro" id="IPR004843">
    <property type="entry name" value="Calcineurin-like_PHP"/>
</dbReference>
<evidence type="ECO:0000256" key="1">
    <source>
        <dbReference type="ARBA" id="ARBA00022723"/>
    </source>
</evidence>
<organism evidence="5 6">
    <name type="scientific">Bhargavaea beijingensis</name>
    <dbReference type="NCBI Taxonomy" id="426756"/>
    <lineage>
        <taxon>Bacteria</taxon>
        <taxon>Bacillati</taxon>
        <taxon>Bacillota</taxon>
        <taxon>Bacilli</taxon>
        <taxon>Bacillales</taxon>
        <taxon>Caryophanaceae</taxon>
        <taxon>Bhargavaea</taxon>
    </lineage>
</organism>
<protein>
    <recommendedName>
        <fullName evidence="4">Calcineurin-like phosphoesterase domain-containing protein</fullName>
    </recommendedName>
</protein>
<dbReference type="RefSeq" id="WP_092093995.1">
    <property type="nucleotide sequence ID" value="NZ_FNAR01000002.1"/>
</dbReference>
<dbReference type="EMBL" id="FNAR01000002">
    <property type="protein sequence ID" value="SDD91802.1"/>
    <property type="molecule type" value="Genomic_DNA"/>
</dbReference>
<name>A0A1G6YNB2_9BACL</name>
<feature type="signal peptide" evidence="3">
    <location>
        <begin position="1"/>
        <end position="18"/>
    </location>
</feature>
<dbReference type="AlphaFoldDB" id="A0A1G6YNB2"/>
<dbReference type="OrthoDB" id="9780884at2"/>
<accession>A0A1G6YNB2</accession>
<dbReference type="PANTHER" id="PTHR31302">
    <property type="entry name" value="TRANSMEMBRANE PROTEIN WITH METALLOPHOSPHOESTERASE DOMAIN-RELATED"/>
    <property type="match status" value="1"/>
</dbReference>
<dbReference type="InterPro" id="IPR051158">
    <property type="entry name" value="Metallophosphoesterase_sf"/>
</dbReference>
<evidence type="ECO:0000256" key="2">
    <source>
        <dbReference type="ARBA" id="ARBA00022801"/>
    </source>
</evidence>
<dbReference type="SUPFAM" id="SSF56300">
    <property type="entry name" value="Metallo-dependent phosphatases"/>
    <property type="match status" value="1"/>
</dbReference>
<dbReference type="Gene3D" id="3.60.21.10">
    <property type="match status" value="1"/>
</dbReference>
<dbReference type="InterPro" id="IPR029052">
    <property type="entry name" value="Metallo-depent_PP-like"/>
</dbReference>
<feature type="chain" id="PRO_5039537092" description="Calcineurin-like phosphoesterase domain-containing protein" evidence="3">
    <location>
        <begin position="19"/>
        <end position="278"/>
    </location>
</feature>
<reference evidence="5 6" key="1">
    <citation type="submission" date="2016-10" db="EMBL/GenBank/DDBJ databases">
        <authorList>
            <person name="de Groot N.N."/>
        </authorList>
    </citation>
    <scope>NUCLEOTIDE SEQUENCE [LARGE SCALE GENOMIC DNA]</scope>
    <source>
        <strain evidence="5 6">CGMCC 1.6762</strain>
    </source>
</reference>